<proteinExistence type="predicted"/>
<gene>
    <name evidence="4" type="ORF">TAV2_LOCUS17450</name>
</gene>
<dbReference type="GO" id="GO:0003714">
    <property type="term" value="F:transcription corepressor activity"/>
    <property type="evidence" value="ECO:0007669"/>
    <property type="project" value="InterPro"/>
</dbReference>
<sequence length="121" mass="13835">MVGVKLTTSDALGYLKVVKEKFQDKPEVYESFLEVMKDFKAQRIDTSGVILKVKEIFKGQAELLLGFNAFLPTGYEITLEESDQTLPNNVDFDVAISFINKVKTKMILQRRMRYACSEVML</sequence>
<organism evidence="4 5">
    <name type="scientific">Thlaspi arvense</name>
    <name type="common">Field penny-cress</name>
    <dbReference type="NCBI Taxonomy" id="13288"/>
    <lineage>
        <taxon>Eukaryota</taxon>
        <taxon>Viridiplantae</taxon>
        <taxon>Streptophyta</taxon>
        <taxon>Embryophyta</taxon>
        <taxon>Tracheophyta</taxon>
        <taxon>Spermatophyta</taxon>
        <taxon>Magnoliopsida</taxon>
        <taxon>eudicotyledons</taxon>
        <taxon>Gunneridae</taxon>
        <taxon>Pentapetalae</taxon>
        <taxon>rosids</taxon>
        <taxon>malvids</taxon>
        <taxon>Brassicales</taxon>
        <taxon>Brassicaceae</taxon>
        <taxon>Thlaspideae</taxon>
        <taxon>Thlaspi</taxon>
    </lineage>
</organism>
<comment type="subcellular location">
    <subcellularLocation>
        <location evidence="1">Nucleus</location>
    </subcellularLocation>
</comment>
<dbReference type="AlphaFoldDB" id="A0AAU9SI63"/>
<dbReference type="GO" id="GO:0000118">
    <property type="term" value="C:histone deacetylase complex"/>
    <property type="evidence" value="ECO:0007669"/>
    <property type="project" value="TreeGrafter"/>
</dbReference>
<dbReference type="SUPFAM" id="SSF47762">
    <property type="entry name" value="PAH2 domain"/>
    <property type="match status" value="1"/>
</dbReference>
<reference evidence="4 5" key="1">
    <citation type="submission" date="2022-03" db="EMBL/GenBank/DDBJ databases">
        <authorList>
            <person name="Nunn A."/>
            <person name="Chopra R."/>
            <person name="Nunn A."/>
            <person name="Contreras Garrido A."/>
        </authorList>
    </citation>
    <scope>NUCLEOTIDE SEQUENCE [LARGE SCALE GENOMIC DNA]</scope>
</reference>
<protein>
    <submittedName>
        <fullName evidence="4">Uncharacterized protein</fullName>
    </submittedName>
</protein>
<name>A0AAU9SI63_THLAR</name>
<dbReference type="PANTHER" id="PTHR12346">
    <property type="entry name" value="SIN3B-RELATED"/>
    <property type="match status" value="1"/>
</dbReference>
<dbReference type="InterPro" id="IPR036600">
    <property type="entry name" value="PAH_sf"/>
</dbReference>
<dbReference type="FunFam" id="1.20.1160.11:FF:000001">
    <property type="entry name" value="Paired amphipathic helix protein Sin3"/>
    <property type="match status" value="1"/>
</dbReference>
<dbReference type="Gene3D" id="1.20.1160.11">
    <property type="entry name" value="Paired amphipathic helix"/>
    <property type="match status" value="1"/>
</dbReference>
<dbReference type="InterPro" id="IPR003822">
    <property type="entry name" value="PAH"/>
</dbReference>
<dbReference type="GO" id="GO:0000122">
    <property type="term" value="P:negative regulation of transcription by RNA polymerase II"/>
    <property type="evidence" value="ECO:0007669"/>
    <property type="project" value="TreeGrafter"/>
</dbReference>
<evidence type="ECO:0000256" key="2">
    <source>
        <dbReference type="ARBA" id="ARBA00022491"/>
    </source>
</evidence>
<feature type="non-terminal residue" evidence="4">
    <location>
        <position position="121"/>
    </location>
</feature>
<dbReference type="EMBL" id="OU466861">
    <property type="protein sequence ID" value="CAH2066489.1"/>
    <property type="molecule type" value="Genomic_DNA"/>
</dbReference>
<keyword evidence="3" id="KW-0539">Nucleus</keyword>
<keyword evidence="5" id="KW-1185">Reference proteome</keyword>
<dbReference type="PANTHER" id="PTHR12346:SF0">
    <property type="entry name" value="SIN3A, ISOFORM G"/>
    <property type="match status" value="1"/>
</dbReference>
<dbReference type="Proteomes" id="UP000836841">
    <property type="component" value="Chromosome 5"/>
</dbReference>
<evidence type="ECO:0000256" key="3">
    <source>
        <dbReference type="ARBA" id="ARBA00023242"/>
    </source>
</evidence>
<dbReference type="Pfam" id="PF02671">
    <property type="entry name" value="PAH"/>
    <property type="match status" value="1"/>
</dbReference>
<accession>A0AAU9SI63</accession>
<keyword evidence="2" id="KW-0678">Repressor</keyword>
<dbReference type="GO" id="GO:0000785">
    <property type="term" value="C:chromatin"/>
    <property type="evidence" value="ECO:0007669"/>
    <property type="project" value="TreeGrafter"/>
</dbReference>
<dbReference type="InterPro" id="IPR039774">
    <property type="entry name" value="Sin3-like"/>
</dbReference>
<evidence type="ECO:0000256" key="1">
    <source>
        <dbReference type="ARBA" id="ARBA00004123"/>
    </source>
</evidence>
<evidence type="ECO:0000313" key="5">
    <source>
        <dbReference type="Proteomes" id="UP000836841"/>
    </source>
</evidence>
<evidence type="ECO:0000313" key="4">
    <source>
        <dbReference type="EMBL" id="CAH2066489.1"/>
    </source>
</evidence>